<gene>
    <name evidence="12" type="primary">dapA</name>
    <name evidence="16" type="ORF">EV210_1155</name>
</gene>
<dbReference type="GO" id="GO:0009089">
    <property type="term" value="P:lysine biosynthetic process via diaminopimelate"/>
    <property type="evidence" value="ECO:0007669"/>
    <property type="project" value="UniProtKB-UniRule"/>
</dbReference>
<keyword evidence="9 12" id="KW-0456">Lyase</keyword>
<feature type="site" description="Part of a proton relay during catalysis" evidence="12">
    <location>
        <position position="55"/>
    </location>
</feature>
<dbReference type="PIRSF" id="PIRSF001365">
    <property type="entry name" value="DHDPS"/>
    <property type="match status" value="1"/>
</dbReference>
<evidence type="ECO:0000313" key="17">
    <source>
        <dbReference type="Proteomes" id="UP000295063"/>
    </source>
</evidence>
<comment type="caution">
    <text evidence="12">Lacks conserved residue(s) required for the propagation of feature annotation.</text>
</comment>
<evidence type="ECO:0000256" key="3">
    <source>
        <dbReference type="ARBA" id="ARBA00007592"/>
    </source>
</evidence>
<dbReference type="GO" id="GO:0008840">
    <property type="term" value="F:4-hydroxy-tetrahydrodipicolinate synthase activity"/>
    <property type="evidence" value="ECO:0007669"/>
    <property type="project" value="UniProtKB-UniRule"/>
</dbReference>
<comment type="subcellular location">
    <subcellularLocation>
        <location evidence="12">Cytoplasm</location>
    </subcellularLocation>
</comment>
<dbReference type="NCBIfam" id="TIGR00674">
    <property type="entry name" value="dapA"/>
    <property type="match status" value="1"/>
</dbReference>
<dbReference type="PROSITE" id="PS00666">
    <property type="entry name" value="DHDPS_2"/>
    <property type="match status" value="1"/>
</dbReference>
<comment type="caution">
    <text evidence="12">Was originally thought to be a dihydrodipicolinate synthase (DHDPS), catalyzing the condensation of (S)-aspartate-beta-semialdehyde [(S)-ASA] and pyruvate to dihydrodipicolinate (DHDP). However, it was shown in E.coli that the product of the enzymatic reaction is not dihydrodipicolinate but in fact (4S)-4-hydroxy-2,3,4,5-tetrahydro-(2S)-dipicolinic acid (HTPA), and that the consecutive dehydration reaction leading to DHDP is not spontaneous but catalyzed by DapB.</text>
</comment>
<feature type="active site" description="Schiff-base intermediate with substrate" evidence="12 14">
    <location>
        <position position="172"/>
    </location>
</feature>
<dbReference type="CDD" id="cd00408">
    <property type="entry name" value="DHDPS-like"/>
    <property type="match status" value="1"/>
</dbReference>
<evidence type="ECO:0000256" key="7">
    <source>
        <dbReference type="ARBA" id="ARBA00022915"/>
    </source>
</evidence>
<dbReference type="PANTHER" id="PTHR12128">
    <property type="entry name" value="DIHYDRODIPICOLINATE SYNTHASE"/>
    <property type="match status" value="1"/>
</dbReference>
<feature type="binding site" evidence="12 15">
    <location>
        <position position="216"/>
    </location>
    <ligand>
        <name>pyruvate</name>
        <dbReference type="ChEBI" id="CHEBI:15361"/>
    </ligand>
</feature>
<dbReference type="PANTHER" id="PTHR12128:SF66">
    <property type="entry name" value="4-HYDROXY-2-OXOGLUTARATE ALDOLASE, MITOCHONDRIAL"/>
    <property type="match status" value="1"/>
</dbReference>
<reference evidence="16 17" key="1">
    <citation type="submission" date="2019-03" db="EMBL/GenBank/DDBJ databases">
        <title>Genomic Encyclopedia of Type Strains, Phase IV (KMG-IV): sequencing the most valuable type-strain genomes for metagenomic binning, comparative biology and taxonomic classification.</title>
        <authorList>
            <person name="Goeker M."/>
        </authorList>
    </citation>
    <scope>NUCLEOTIDE SEQUENCE [LARGE SCALE GENOMIC DNA]</scope>
    <source>
        <strain evidence="16 17">DSM 15969</strain>
    </source>
</reference>
<comment type="subunit">
    <text evidence="12">Homotetramer; dimer of dimers.</text>
</comment>
<evidence type="ECO:0000256" key="13">
    <source>
        <dbReference type="PIRNR" id="PIRNR001365"/>
    </source>
</evidence>
<evidence type="ECO:0000256" key="6">
    <source>
        <dbReference type="ARBA" id="ARBA00022605"/>
    </source>
</evidence>
<evidence type="ECO:0000256" key="15">
    <source>
        <dbReference type="PIRSR" id="PIRSR001365-2"/>
    </source>
</evidence>
<evidence type="ECO:0000256" key="2">
    <source>
        <dbReference type="ARBA" id="ARBA00005120"/>
    </source>
</evidence>
<proteinExistence type="inferred from homology"/>
<dbReference type="EMBL" id="SLUI01000015">
    <property type="protein sequence ID" value="TCL34422.1"/>
    <property type="molecule type" value="Genomic_DNA"/>
</dbReference>
<keyword evidence="10 12" id="KW-0704">Schiff base</keyword>
<protein>
    <recommendedName>
        <fullName evidence="4 12">4-hydroxy-tetrahydrodipicolinate synthase</fullName>
        <shortName evidence="12">HTPA synthase</shortName>
        <ecNumber evidence="4 12">4.3.3.7</ecNumber>
    </recommendedName>
</protein>
<dbReference type="RefSeq" id="WP_132082836.1">
    <property type="nucleotide sequence ID" value="NZ_SLUI01000015.1"/>
</dbReference>
<dbReference type="Proteomes" id="UP000295063">
    <property type="component" value="Unassembled WGS sequence"/>
</dbReference>
<dbReference type="EC" id="4.3.3.7" evidence="4 12"/>
<dbReference type="InterPro" id="IPR005263">
    <property type="entry name" value="DapA"/>
</dbReference>
<dbReference type="GO" id="GO:0005737">
    <property type="term" value="C:cytoplasm"/>
    <property type="evidence" value="ECO:0007669"/>
    <property type="project" value="UniProtKB-SubCell"/>
</dbReference>
<comment type="catalytic activity">
    <reaction evidence="11 12">
        <text>L-aspartate 4-semialdehyde + pyruvate = (2S,4S)-4-hydroxy-2,3,4,5-tetrahydrodipicolinate + H2O + H(+)</text>
        <dbReference type="Rhea" id="RHEA:34171"/>
        <dbReference type="ChEBI" id="CHEBI:15361"/>
        <dbReference type="ChEBI" id="CHEBI:15377"/>
        <dbReference type="ChEBI" id="CHEBI:15378"/>
        <dbReference type="ChEBI" id="CHEBI:67139"/>
        <dbReference type="ChEBI" id="CHEBI:537519"/>
        <dbReference type="EC" id="4.3.3.7"/>
    </reaction>
</comment>
<keyword evidence="5 12" id="KW-0963">Cytoplasm</keyword>
<dbReference type="GO" id="GO:0019877">
    <property type="term" value="P:diaminopimelate biosynthetic process"/>
    <property type="evidence" value="ECO:0007669"/>
    <property type="project" value="UniProtKB-UniRule"/>
</dbReference>
<accession>A0A4R1PRX6</accession>
<dbReference type="UniPathway" id="UPA00034">
    <property type="reaction ID" value="UER00017"/>
</dbReference>
<dbReference type="SUPFAM" id="SSF51569">
    <property type="entry name" value="Aldolase"/>
    <property type="match status" value="1"/>
</dbReference>
<keyword evidence="6 12" id="KW-0028">Amino-acid biosynthesis</keyword>
<keyword evidence="8 12" id="KW-0457">Lysine biosynthesis</keyword>
<evidence type="ECO:0000256" key="9">
    <source>
        <dbReference type="ARBA" id="ARBA00023239"/>
    </source>
</evidence>
<dbReference type="InterPro" id="IPR013785">
    <property type="entry name" value="Aldolase_TIM"/>
</dbReference>
<organism evidence="16 17">
    <name type="scientific">Anaerospora hongkongensis</name>
    <dbReference type="NCBI Taxonomy" id="244830"/>
    <lineage>
        <taxon>Bacteria</taxon>
        <taxon>Bacillati</taxon>
        <taxon>Bacillota</taxon>
        <taxon>Negativicutes</taxon>
        <taxon>Selenomonadales</taxon>
        <taxon>Sporomusaceae</taxon>
        <taxon>Anaerospora</taxon>
    </lineage>
</organism>
<keyword evidence="17" id="KW-1185">Reference proteome</keyword>
<name>A0A4R1PRX6_9FIRM</name>
<evidence type="ECO:0000256" key="1">
    <source>
        <dbReference type="ARBA" id="ARBA00003294"/>
    </source>
</evidence>
<evidence type="ECO:0000256" key="12">
    <source>
        <dbReference type="HAMAP-Rule" id="MF_00418"/>
    </source>
</evidence>
<dbReference type="PROSITE" id="PS00665">
    <property type="entry name" value="DHDPS_1"/>
    <property type="match status" value="1"/>
</dbReference>
<dbReference type="InterPro" id="IPR020624">
    <property type="entry name" value="Schiff_base-form_aldolases_CS"/>
</dbReference>
<feature type="active site" description="Proton donor/acceptor" evidence="12 14">
    <location>
        <position position="144"/>
    </location>
</feature>
<dbReference type="PRINTS" id="PR00146">
    <property type="entry name" value="DHPICSNTHASE"/>
</dbReference>
<dbReference type="OrthoDB" id="9782828at2"/>
<sequence length="305" mass="32773">MKTTTGQKSGFKPYGIIPAVITPLNKEGKFNEKAMRKLINYLIDGGSHGLFVVGTTGEFYGLSAEEKREIFQVTMDETKGRVPVYAGTNGITTRESIKLTQVAQACGVDAVSVLTPMFITPSQDQLIEHFKSIAASTSLPIVLYNNPPKTGVNLTAPTVAKLAEVSNIVSIKDSSGDLTLTAEYIRLTKERDDFSVLVGRDTLIYGALCYGAAGSIASCGNVAPRLCADIYDKYMAGDLKGALEAQLTLAPLRLAFTIGTFPAVIKEALEQLGIEAGPCMDPVGPMTKEERDKVRQVLLEMGLLK</sequence>
<feature type="binding site" evidence="12 15">
    <location>
        <position position="56"/>
    </location>
    <ligand>
        <name>pyruvate</name>
        <dbReference type="ChEBI" id="CHEBI:15361"/>
    </ligand>
</feature>
<evidence type="ECO:0000256" key="11">
    <source>
        <dbReference type="ARBA" id="ARBA00047836"/>
    </source>
</evidence>
<evidence type="ECO:0000256" key="4">
    <source>
        <dbReference type="ARBA" id="ARBA00012086"/>
    </source>
</evidence>
<evidence type="ECO:0000256" key="10">
    <source>
        <dbReference type="ARBA" id="ARBA00023270"/>
    </source>
</evidence>
<comment type="function">
    <text evidence="1 12">Catalyzes the condensation of (S)-aspartate-beta-semialdehyde [(S)-ASA] and pyruvate to 4-hydroxy-tetrahydrodipicolinate (HTPA).</text>
</comment>
<evidence type="ECO:0000313" key="16">
    <source>
        <dbReference type="EMBL" id="TCL34422.1"/>
    </source>
</evidence>
<evidence type="ECO:0000256" key="8">
    <source>
        <dbReference type="ARBA" id="ARBA00023154"/>
    </source>
</evidence>
<dbReference type="Pfam" id="PF00701">
    <property type="entry name" value="DHDPS"/>
    <property type="match status" value="1"/>
</dbReference>
<dbReference type="InterPro" id="IPR002220">
    <property type="entry name" value="DapA-like"/>
</dbReference>
<keyword evidence="7 12" id="KW-0220">Diaminopimelate biosynthesis</keyword>
<comment type="pathway">
    <text evidence="2 12">Amino-acid biosynthesis; L-lysine biosynthesis via DAP pathway; (S)-tetrahydrodipicolinate from L-aspartate: step 3/4.</text>
</comment>
<comment type="similarity">
    <text evidence="3 12 13">Belongs to the DapA family.</text>
</comment>
<dbReference type="InterPro" id="IPR020625">
    <property type="entry name" value="Schiff_base-form_aldolases_AS"/>
</dbReference>
<evidence type="ECO:0000256" key="5">
    <source>
        <dbReference type="ARBA" id="ARBA00022490"/>
    </source>
</evidence>
<evidence type="ECO:0000256" key="14">
    <source>
        <dbReference type="PIRSR" id="PIRSR001365-1"/>
    </source>
</evidence>
<dbReference type="SMART" id="SM01130">
    <property type="entry name" value="DHDPS"/>
    <property type="match status" value="1"/>
</dbReference>
<dbReference type="Gene3D" id="3.20.20.70">
    <property type="entry name" value="Aldolase class I"/>
    <property type="match status" value="1"/>
</dbReference>
<dbReference type="HAMAP" id="MF_00418">
    <property type="entry name" value="DapA"/>
    <property type="match status" value="1"/>
</dbReference>
<dbReference type="AlphaFoldDB" id="A0A4R1PRX6"/>
<comment type="caution">
    <text evidence="16">The sequence shown here is derived from an EMBL/GenBank/DDBJ whole genome shotgun (WGS) entry which is preliminary data.</text>
</comment>